<reference evidence="3" key="1">
    <citation type="submission" date="2020-09" db="EMBL/GenBank/DDBJ databases">
        <title>Genome-Enabled Discovery of Anthraquinone Biosynthesis in Senna tora.</title>
        <authorList>
            <person name="Kang S.-H."/>
            <person name="Pandey R.P."/>
            <person name="Lee C.-M."/>
            <person name="Sim J.-S."/>
            <person name="Jeong J.-T."/>
            <person name="Choi B.-S."/>
            <person name="Jung M."/>
            <person name="Ginzburg D."/>
            <person name="Zhao K."/>
            <person name="Won S.Y."/>
            <person name="Oh T.-J."/>
            <person name="Yu Y."/>
            <person name="Kim N.-H."/>
            <person name="Lee O.R."/>
            <person name="Lee T.-H."/>
            <person name="Bashyal P."/>
            <person name="Kim T.-S."/>
            <person name="Lee W.-H."/>
            <person name="Kawkins C."/>
            <person name="Kim C.-K."/>
            <person name="Kim J.S."/>
            <person name="Ahn B.O."/>
            <person name="Rhee S.Y."/>
            <person name="Sohng J.K."/>
        </authorList>
    </citation>
    <scope>NUCLEOTIDE SEQUENCE</scope>
    <source>
        <tissue evidence="3">Leaf</tissue>
    </source>
</reference>
<dbReference type="Proteomes" id="UP000634136">
    <property type="component" value="Unassembled WGS sequence"/>
</dbReference>
<dbReference type="GO" id="GO:0005634">
    <property type="term" value="C:nucleus"/>
    <property type="evidence" value="ECO:0007669"/>
    <property type="project" value="TreeGrafter"/>
</dbReference>
<dbReference type="OrthoDB" id="1742999at2759"/>
<keyword evidence="4" id="KW-1185">Reference proteome</keyword>
<evidence type="ECO:0000256" key="1">
    <source>
        <dbReference type="SAM" id="Phobius"/>
    </source>
</evidence>
<feature type="transmembrane region" description="Helical" evidence="1">
    <location>
        <begin position="148"/>
        <end position="168"/>
    </location>
</feature>
<dbReference type="AlphaFoldDB" id="A0A834WIW9"/>
<evidence type="ECO:0000259" key="2">
    <source>
        <dbReference type="Pfam" id="PF17846"/>
    </source>
</evidence>
<gene>
    <name evidence="3" type="ORF">G2W53_024204</name>
</gene>
<keyword evidence="1" id="KW-0472">Membrane</keyword>
<feature type="domain" description="Xrn1 helical" evidence="2">
    <location>
        <begin position="69"/>
        <end position="147"/>
    </location>
</feature>
<dbReference type="PANTHER" id="PTHR12341:SF62">
    <property type="entry name" value="5'-3' EXORIBONUCLEASE 3-LIKE"/>
    <property type="match status" value="1"/>
</dbReference>
<comment type="caution">
    <text evidence="3">The sequence shown here is derived from an EMBL/GenBank/DDBJ whole genome shotgun (WGS) entry which is preliminary data.</text>
</comment>
<organism evidence="3 4">
    <name type="scientific">Senna tora</name>
    <dbReference type="NCBI Taxonomy" id="362788"/>
    <lineage>
        <taxon>Eukaryota</taxon>
        <taxon>Viridiplantae</taxon>
        <taxon>Streptophyta</taxon>
        <taxon>Embryophyta</taxon>
        <taxon>Tracheophyta</taxon>
        <taxon>Spermatophyta</taxon>
        <taxon>Magnoliopsida</taxon>
        <taxon>eudicotyledons</taxon>
        <taxon>Gunneridae</taxon>
        <taxon>Pentapetalae</taxon>
        <taxon>rosids</taxon>
        <taxon>fabids</taxon>
        <taxon>Fabales</taxon>
        <taxon>Fabaceae</taxon>
        <taxon>Caesalpinioideae</taxon>
        <taxon>Cassia clade</taxon>
        <taxon>Senna</taxon>
    </lineage>
</organism>
<dbReference type="PANTHER" id="PTHR12341">
    <property type="entry name" value="5'-&gt;3' EXORIBONUCLEASE"/>
    <property type="match status" value="1"/>
</dbReference>
<dbReference type="InterPro" id="IPR041412">
    <property type="entry name" value="Xrn1_helical"/>
</dbReference>
<sequence length="173" mass="19850">MDSTIARRLSLVDLESTVTHWFVLHCCSSAWIPSSPIAFRRKANSRHIIPFCHRISPQRHFMVDFDPVNAKIKLRTRGWKERYYKVNFSVDNMADIESKRKEVVQKYTEGLVWVLKYYYSGVPSWTWFYPYNYAPFASYLKGMSQLGVYGYGSLALGLSGGHLAAVVVPNSGP</sequence>
<evidence type="ECO:0000313" key="4">
    <source>
        <dbReference type="Proteomes" id="UP000634136"/>
    </source>
</evidence>
<evidence type="ECO:0000313" key="3">
    <source>
        <dbReference type="EMBL" id="KAF7818749.1"/>
    </source>
</evidence>
<name>A0A834WIW9_9FABA</name>
<dbReference type="InterPro" id="IPR027073">
    <property type="entry name" value="5_3_exoribonuclease"/>
</dbReference>
<dbReference type="GO" id="GO:0003723">
    <property type="term" value="F:RNA binding"/>
    <property type="evidence" value="ECO:0007669"/>
    <property type="project" value="TreeGrafter"/>
</dbReference>
<keyword evidence="1" id="KW-1133">Transmembrane helix</keyword>
<proteinExistence type="predicted"/>
<dbReference type="Pfam" id="PF17846">
    <property type="entry name" value="XRN_M"/>
    <property type="match status" value="1"/>
</dbReference>
<protein>
    <submittedName>
        <fullName evidence="3">5'-3' exoribonuclease 3-like</fullName>
    </submittedName>
</protein>
<dbReference type="GO" id="GO:0000956">
    <property type="term" value="P:nuclear-transcribed mRNA catabolic process"/>
    <property type="evidence" value="ECO:0007669"/>
    <property type="project" value="TreeGrafter"/>
</dbReference>
<accession>A0A834WIW9</accession>
<dbReference type="GO" id="GO:0004534">
    <property type="term" value="F:5'-3' RNA exonuclease activity"/>
    <property type="evidence" value="ECO:0007669"/>
    <property type="project" value="TreeGrafter"/>
</dbReference>
<dbReference type="EMBL" id="JAAIUW010000008">
    <property type="protein sequence ID" value="KAF7818749.1"/>
    <property type="molecule type" value="Genomic_DNA"/>
</dbReference>
<keyword evidence="1" id="KW-0812">Transmembrane</keyword>